<accession>A0ABS4I9J9</accession>
<name>A0ABS4I9J9_9BACL</name>
<comment type="subcellular location">
    <subcellularLocation>
        <location evidence="2">Cell membrane</location>
        <topology evidence="2">Multi-pass membrane protein</topology>
    </subcellularLocation>
</comment>
<dbReference type="GO" id="GO:0004673">
    <property type="term" value="F:protein histidine kinase activity"/>
    <property type="evidence" value="ECO:0007669"/>
    <property type="project" value="UniProtKB-EC"/>
</dbReference>
<dbReference type="SUPFAM" id="SSF55874">
    <property type="entry name" value="ATPase domain of HSP90 chaperone/DNA topoisomerase II/histidine kinase"/>
    <property type="match status" value="1"/>
</dbReference>
<evidence type="ECO:0000256" key="13">
    <source>
        <dbReference type="ARBA" id="ARBA00023136"/>
    </source>
</evidence>
<feature type="domain" description="HAMP" evidence="16">
    <location>
        <begin position="324"/>
        <end position="376"/>
    </location>
</feature>
<evidence type="ECO:0000256" key="5">
    <source>
        <dbReference type="ARBA" id="ARBA00022553"/>
    </source>
</evidence>
<feature type="transmembrane region" description="Helical" evidence="14">
    <location>
        <begin position="303"/>
        <end position="322"/>
    </location>
</feature>
<protein>
    <recommendedName>
        <fullName evidence="3">histidine kinase</fullName>
        <ecNumber evidence="3">2.7.13.3</ecNumber>
    </recommendedName>
</protein>
<evidence type="ECO:0000256" key="8">
    <source>
        <dbReference type="ARBA" id="ARBA00022741"/>
    </source>
</evidence>
<evidence type="ECO:0000256" key="1">
    <source>
        <dbReference type="ARBA" id="ARBA00000085"/>
    </source>
</evidence>
<dbReference type="PANTHER" id="PTHR42713">
    <property type="entry name" value="HISTIDINE KINASE-RELATED"/>
    <property type="match status" value="1"/>
</dbReference>
<dbReference type="Pfam" id="PF02743">
    <property type="entry name" value="dCache_1"/>
    <property type="match status" value="1"/>
</dbReference>
<dbReference type="SMART" id="SM00304">
    <property type="entry name" value="HAMP"/>
    <property type="match status" value="1"/>
</dbReference>
<dbReference type="Pfam" id="PF02518">
    <property type="entry name" value="HATPase_c"/>
    <property type="match status" value="1"/>
</dbReference>
<evidence type="ECO:0000256" key="4">
    <source>
        <dbReference type="ARBA" id="ARBA00022475"/>
    </source>
</evidence>
<dbReference type="InterPro" id="IPR010559">
    <property type="entry name" value="Sig_transdc_His_kin_internal"/>
</dbReference>
<keyword evidence="12" id="KW-0902">Two-component regulatory system</keyword>
<reference evidence="17 18" key="1">
    <citation type="submission" date="2021-03" db="EMBL/GenBank/DDBJ databases">
        <title>Genomic Encyclopedia of Type Strains, Phase IV (KMG-IV): sequencing the most valuable type-strain genomes for metagenomic binning, comparative biology and taxonomic classification.</title>
        <authorList>
            <person name="Goeker M."/>
        </authorList>
    </citation>
    <scope>NUCLEOTIDE SEQUENCE [LARGE SCALE GENOMIC DNA]</scope>
    <source>
        <strain evidence="17 18">DSM 24950</strain>
    </source>
</reference>
<dbReference type="Gene3D" id="3.30.450.20">
    <property type="entry name" value="PAS domain"/>
    <property type="match status" value="2"/>
</dbReference>
<evidence type="ECO:0000256" key="11">
    <source>
        <dbReference type="ARBA" id="ARBA00022989"/>
    </source>
</evidence>
<keyword evidence="9 17" id="KW-0418">Kinase</keyword>
<dbReference type="Pfam" id="PF00672">
    <property type="entry name" value="HAMP"/>
    <property type="match status" value="1"/>
</dbReference>
<keyword evidence="11 14" id="KW-1133">Transmembrane helix</keyword>
<feature type="domain" description="Histidine kinase" evidence="15">
    <location>
        <begin position="483"/>
        <end position="599"/>
    </location>
</feature>
<evidence type="ECO:0000313" key="18">
    <source>
        <dbReference type="Proteomes" id="UP001519344"/>
    </source>
</evidence>
<dbReference type="EMBL" id="JAGGKV010000024">
    <property type="protein sequence ID" value="MBP1966744.1"/>
    <property type="molecule type" value="Genomic_DNA"/>
</dbReference>
<evidence type="ECO:0000256" key="6">
    <source>
        <dbReference type="ARBA" id="ARBA00022679"/>
    </source>
</evidence>
<evidence type="ECO:0000256" key="7">
    <source>
        <dbReference type="ARBA" id="ARBA00022692"/>
    </source>
</evidence>
<keyword evidence="13 14" id="KW-0472">Membrane</keyword>
<sequence length="602" mass="68359">MRLIQWISSSLQIKLLTMFIILTCIPLIAVGLISYQKSFKTVFNNSKAAAMLSADQLARDLDTQFIDTRKLLEISKNTQVLHFLFSQEDTYEDTKQILRTMDSYRQTYKYDSVLNITMINLYGRGISERKGLFQLEKNPLRNPHLTHLTNTPDEVLIIPPSEASALDRIDGFQYSNTNVISIMAAVKQQITHEVIGFIVIDLDDKVVKQFCDNVTIGQTGFYFVVDSSGTPIFTPSTLKGNAKLPLPSDLTHLLNGADTNYIDSKEGKPKFVYVAPSRMTGWSIVGYVPLQEIVEEANSIRQLIIITVVLSFIFAVSLHFFISNRLTHPLHLLKSKMQLAASGYLEAKVVPTGNDEVAQLGNSFNIMLSKIRKLLEQSIKEQEEIKKAELRALQAQINPHFLYNTLDSIVWMAEAGKNNQVIQLVQSLSKLFRISLSKGRDWIIINKEVEHVHSYLVIQQMRYRDILDYEIDIEPRLNPYPILKMILQPIVENALYHGLKNKRRKGMIRIIGLIDNEEDIVLIVEDDGIGMSPEKLEQMRDYLTNNQPPEQTGNEVSGGFGLHNVQQRIKLYYGDNYGVHIDSIQNEGTKVSIRIPMTGGNI</sequence>
<keyword evidence="10" id="KW-0067">ATP-binding</keyword>
<evidence type="ECO:0000256" key="14">
    <source>
        <dbReference type="SAM" id="Phobius"/>
    </source>
</evidence>
<dbReference type="InterPro" id="IPR051552">
    <property type="entry name" value="HptR"/>
</dbReference>
<keyword evidence="6 17" id="KW-0808">Transferase</keyword>
<dbReference type="RefSeq" id="WP_167055527.1">
    <property type="nucleotide sequence ID" value="NZ_JAAOZR010000010.1"/>
</dbReference>
<evidence type="ECO:0000259" key="15">
    <source>
        <dbReference type="PROSITE" id="PS50109"/>
    </source>
</evidence>
<dbReference type="PROSITE" id="PS50109">
    <property type="entry name" value="HIS_KIN"/>
    <property type="match status" value="1"/>
</dbReference>
<comment type="caution">
    <text evidence="17">The sequence shown here is derived from an EMBL/GenBank/DDBJ whole genome shotgun (WGS) entry which is preliminary data.</text>
</comment>
<dbReference type="Gene3D" id="3.30.565.10">
    <property type="entry name" value="Histidine kinase-like ATPase, C-terminal domain"/>
    <property type="match status" value="1"/>
</dbReference>
<evidence type="ECO:0000256" key="2">
    <source>
        <dbReference type="ARBA" id="ARBA00004651"/>
    </source>
</evidence>
<evidence type="ECO:0000256" key="3">
    <source>
        <dbReference type="ARBA" id="ARBA00012438"/>
    </source>
</evidence>
<proteinExistence type="predicted"/>
<dbReference type="InterPro" id="IPR005467">
    <property type="entry name" value="His_kinase_dom"/>
</dbReference>
<evidence type="ECO:0000256" key="12">
    <source>
        <dbReference type="ARBA" id="ARBA00023012"/>
    </source>
</evidence>
<dbReference type="Proteomes" id="UP001519344">
    <property type="component" value="Unassembled WGS sequence"/>
</dbReference>
<dbReference type="Gene3D" id="6.10.340.10">
    <property type="match status" value="1"/>
</dbReference>
<keyword evidence="5" id="KW-0597">Phosphoprotein</keyword>
<dbReference type="InterPro" id="IPR036890">
    <property type="entry name" value="HATPase_C_sf"/>
</dbReference>
<comment type="catalytic activity">
    <reaction evidence="1">
        <text>ATP + protein L-histidine = ADP + protein N-phospho-L-histidine.</text>
        <dbReference type="EC" id="2.7.13.3"/>
    </reaction>
</comment>
<feature type="transmembrane region" description="Helical" evidence="14">
    <location>
        <begin position="15"/>
        <end position="35"/>
    </location>
</feature>
<dbReference type="PROSITE" id="PS50885">
    <property type="entry name" value="HAMP"/>
    <property type="match status" value="1"/>
</dbReference>
<dbReference type="CDD" id="cd06225">
    <property type="entry name" value="HAMP"/>
    <property type="match status" value="1"/>
</dbReference>
<dbReference type="PANTHER" id="PTHR42713:SF2">
    <property type="entry name" value="TWO-COMPONENT SENSOR KINASE YESM"/>
    <property type="match status" value="1"/>
</dbReference>
<dbReference type="SUPFAM" id="SSF158472">
    <property type="entry name" value="HAMP domain-like"/>
    <property type="match status" value="1"/>
</dbReference>
<dbReference type="EC" id="2.7.13.3" evidence="3"/>
<evidence type="ECO:0000313" key="17">
    <source>
        <dbReference type="EMBL" id="MBP1966744.1"/>
    </source>
</evidence>
<evidence type="ECO:0000259" key="16">
    <source>
        <dbReference type="PROSITE" id="PS50885"/>
    </source>
</evidence>
<keyword evidence="18" id="KW-1185">Reference proteome</keyword>
<keyword evidence="7 14" id="KW-0812">Transmembrane</keyword>
<organism evidence="17 18">
    <name type="scientific">Paenibacillus aceris</name>
    <dbReference type="NCBI Taxonomy" id="869555"/>
    <lineage>
        <taxon>Bacteria</taxon>
        <taxon>Bacillati</taxon>
        <taxon>Bacillota</taxon>
        <taxon>Bacilli</taxon>
        <taxon>Bacillales</taxon>
        <taxon>Paenibacillaceae</taxon>
        <taxon>Paenibacillus</taxon>
    </lineage>
</organism>
<dbReference type="InterPro" id="IPR033479">
    <property type="entry name" value="dCache_1"/>
</dbReference>
<keyword evidence="8" id="KW-0547">Nucleotide-binding</keyword>
<dbReference type="SMART" id="SM00387">
    <property type="entry name" value="HATPase_c"/>
    <property type="match status" value="1"/>
</dbReference>
<gene>
    <name evidence="17" type="ORF">J2Z65_006004</name>
</gene>
<dbReference type="InterPro" id="IPR003660">
    <property type="entry name" value="HAMP_dom"/>
</dbReference>
<dbReference type="InterPro" id="IPR003594">
    <property type="entry name" value="HATPase_dom"/>
</dbReference>
<evidence type="ECO:0000256" key="9">
    <source>
        <dbReference type="ARBA" id="ARBA00022777"/>
    </source>
</evidence>
<keyword evidence="4" id="KW-1003">Cell membrane</keyword>
<evidence type="ECO:0000256" key="10">
    <source>
        <dbReference type="ARBA" id="ARBA00022840"/>
    </source>
</evidence>
<dbReference type="Pfam" id="PF06580">
    <property type="entry name" value="His_kinase"/>
    <property type="match status" value="1"/>
</dbReference>